<dbReference type="OrthoDB" id="6400324at2"/>
<protein>
    <submittedName>
        <fullName evidence="4">Uncharacterized protein</fullName>
    </submittedName>
</protein>
<dbReference type="Pfam" id="PF26109">
    <property type="entry name" value="WHD_BrxR"/>
    <property type="match status" value="1"/>
</dbReference>
<name>A0A5J6N1D4_9PROT</name>
<reference evidence="4 5" key="1">
    <citation type="submission" date="2019-08" db="EMBL/GenBank/DDBJ databases">
        <title>Hyperibacter terrae gen. nov., sp. nov. and Hyperibacter viscosus sp. nov., two new members in the family Rhodospirillaceae isolated from the rhizosphere of Hypericum perforatum.</title>
        <authorList>
            <person name="Noviana Z."/>
        </authorList>
    </citation>
    <scope>NUCLEOTIDE SEQUENCE [LARGE SCALE GENOMIC DNA]</scope>
    <source>
        <strain evidence="4 5">R5959</strain>
    </source>
</reference>
<proteinExistence type="predicted"/>
<dbReference type="KEGG" id="hadh:FRZ61_37410"/>
<evidence type="ECO:0000259" key="3">
    <source>
        <dbReference type="Pfam" id="PF26109"/>
    </source>
</evidence>
<feature type="domain" description="DNA-binding transcriptional repressor CapW C-terminal dimerisation" evidence="2">
    <location>
        <begin position="207"/>
        <end position="277"/>
    </location>
</feature>
<evidence type="ECO:0000259" key="1">
    <source>
        <dbReference type="Pfam" id="PF13280"/>
    </source>
</evidence>
<dbReference type="Proteomes" id="UP000325797">
    <property type="component" value="Chromosome"/>
</dbReference>
<dbReference type="Pfam" id="PF13280">
    <property type="entry name" value="WYL"/>
    <property type="match status" value="1"/>
</dbReference>
<dbReference type="InterPro" id="IPR026881">
    <property type="entry name" value="WYL_dom"/>
</dbReference>
<gene>
    <name evidence="4" type="ORF">FRZ61_37410</name>
</gene>
<dbReference type="AlphaFoldDB" id="A0A5J6N1D4"/>
<sequence length="296" mass="33888">MDNRTDVRWELARRFELIEWRVFWQGRINRYDLEERFEISAAQASADLRAYEAAAPGNIEYDPAERAFLPTAKFQAKFLALSADKYLAQLNAIQTSVLAARDTWFGSPPPAAVLPALRTVAPDVLRQILATIRELRCISVEYQSLTSKRKRKIAPHALAFDGFRWHARAWCLDRGEFRDFVLSRIISAGPTEPFDSNSMKDVEWHDQVELKIVPHPKLPKHEQDAIAFDYGMRDGMLALPVRIALSYYAIRTFNLDLDLDGISPERKQIFLENRDEIEARRADAKARTKVLIGAGD</sequence>
<organism evidence="4 5">
    <name type="scientific">Hypericibacter adhaerens</name>
    <dbReference type="NCBI Taxonomy" id="2602016"/>
    <lineage>
        <taxon>Bacteria</taxon>
        <taxon>Pseudomonadati</taxon>
        <taxon>Pseudomonadota</taxon>
        <taxon>Alphaproteobacteria</taxon>
        <taxon>Rhodospirillales</taxon>
        <taxon>Dongiaceae</taxon>
        <taxon>Hypericibacter</taxon>
    </lineage>
</organism>
<dbReference type="EMBL" id="CP042582">
    <property type="protein sequence ID" value="QEX23802.1"/>
    <property type="molecule type" value="Genomic_DNA"/>
</dbReference>
<dbReference type="RefSeq" id="WP_151119140.1">
    <property type="nucleotide sequence ID" value="NZ_CP042582.1"/>
</dbReference>
<dbReference type="InterPro" id="IPR016634">
    <property type="entry name" value="CapW-like"/>
</dbReference>
<dbReference type="InterPro" id="IPR059020">
    <property type="entry name" value="CapW_CTD"/>
</dbReference>
<dbReference type="PIRSF" id="PIRSF015558">
    <property type="entry name" value="Txn_reg_DeoR_prd"/>
    <property type="match status" value="1"/>
</dbReference>
<feature type="domain" description="DNA-binding transcriptional repressor CapW winged helix-turn-helix" evidence="3">
    <location>
        <begin position="11"/>
        <end position="91"/>
    </location>
</feature>
<dbReference type="PANTHER" id="PTHR34580:SF3">
    <property type="entry name" value="PROTEIN PAFB"/>
    <property type="match status" value="1"/>
</dbReference>
<dbReference type="InterPro" id="IPR051534">
    <property type="entry name" value="CBASS_pafABC_assoc_protein"/>
</dbReference>
<feature type="domain" description="WYL" evidence="1">
    <location>
        <begin position="123"/>
        <end position="187"/>
    </location>
</feature>
<dbReference type="PROSITE" id="PS52050">
    <property type="entry name" value="WYL"/>
    <property type="match status" value="1"/>
</dbReference>
<evidence type="ECO:0000313" key="5">
    <source>
        <dbReference type="Proteomes" id="UP000325797"/>
    </source>
</evidence>
<accession>A0A5J6N1D4</accession>
<keyword evidence="5" id="KW-1185">Reference proteome</keyword>
<evidence type="ECO:0000259" key="2">
    <source>
        <dbReference type="Pfam" id="PF26107"/>
    </source>
</evidence>
<dbReference type="Pfam" id="PF26107">
    <property type="entry name" value="BrxR_CTD"/>
    <property type="match status" value="1"/>
</dbReference>
<evidence type="ECO:0000313" key="4">
    <source>
        <dbReference type="EMBL" id="QEX23802.1"/>
    </source>
</evidence>
<dbReference type="InterPro" id="IPR059019">
    <property type="entry name" value="WHD_CapW"/>
</dbReference>
<dbReference type="PANTHER" id="PTHR34580">
    <property type="match status" value="1"/>
</dbReference>